<evidence type="ECO:0000313" key="4">
    <source>
        <dbReference type="EMBL" id="MFC0545642.1"/>
    </source>
</evidence>
<dbReference type="InterPro" id="IPR036505">
    <property type="entry name" value="Amidase/PGRP_sf"/>
</dbReference>
<dbReference type="InterPro" id="IPR006311">
    <property type="entry name" value="TAT_signal"/>
</dbReference>
<organism evidence="4 5">
    <name type="scientific">Kutzneria chonburiensis</name>
    <dbReference type="NCBI Taxonomy" id="1483604"/>
    <lineage>
        <taxon>Bacteria</taxon>
        <taxon>Bacillati</taxon>
        <taxon>Actinomycetota</taxon>
        <taxon>Actinomycetes</taxon>
        <taxon>Pseudonocardiales</taxon>
        <taxon>Pseudonocardiaceae</taxon>
        <taxon>Kutzneria</taxon>
    </lineage>
</organism>
<dbReference type="PANTHER" id="PTHR11022:SF41">
    <property type="entry name" value="PEPTIDOGLYCAN-RECOGNITION PROTEIN LC-RELATED"/>
    <property type="match status" value="1"/>
</dbReference>
<dbReference type="SMART" id="SM00701">
    <property type="entry name" value="PGRP"/>
    <property type="match status" value="1"/>
</dbReference>
<evidence type="ECO:0000259" key="3">
    <source>
        <dbReference type="SMART" id="SM00701"/>
    </source>
</evidence>
<evidence type="ECO:0000313" key="5">
    <source>
        <dbReference type="Proteomes" id="UP001589810"/>
    </source>
</evidence>
<dbReference type="SUPFAM" id="SSF55846">
    <property type="entry name" value="N-acetylmuramoyl-L-alanine amidase-like"/>
    <property type="match status" value="1"/>
</dbReference>
<evidence type="ECO:0000256" key="1">
    <source>
        <dbReference type="ARBA" id="ARBA00007553"/>
    </source>
</evidence>
<sequence>MENSERDFLDRRTLLRSAALTGIALGGAALGMGTASAATAPTIYGCSAWGARPPADPLTVLPHKAVRILIHHTDTPNSTDYSQAHAFALARSIQNHHMDDNHWSDTGQHFTNTRGGIVMEGRHNSLSTLRGGTEIVRAAHCPGQNDIAIGIENEGNYMATQPPAKLWNSLVTLCAYVCDQYSISPNAIQGHRDYVATDCPGDVLYRMLPQLRRDVASHLGG</sequence>
<dbReference type="CDD" id="cd06583">
    <property type="entry name" value="PGRP"/>
    <property type="match status" value="1"/>
</dbReference>
<dbReference type="Proteomes" id="UP001589810">
    <property type="component" value="Unassembled WGS sequence"/>
</dbReference>
<dbReference type="Gene3D" id="3.40.80.10">
    <property type="entry name" value="Peptidoglycan recognition protein-like"/>
    <property type="match status" value="1"/>
</dbReference>
<proteinExistence type="inferred from homology"/>
<dbReference type="PANTHER" id="PTHR11022">
    <property type="entry name" value="PEPTIDOGLYCAN RECOGNITION PROTEIN"/>
    <property type="match status" value="1"/>
</dbReference>
<keyword evidence="5" id="KW-1185">Reference proteome</keyword>
<gene>
    <name evidence="4" type="ORF">ACFFH7_29295</name>
</gene>
<dbReference type="InterPro" id="IPR015510">
    <property type="entry name" value="PGRP"/>
</dbReference>
<evidence type="ECO:0000259" key="2">
    <source>
        <dbReference type="SMART" id="SM00644"/>
    </source>
</evidence>
<comment type="similarity">
    <text evidence="1">Belongs to the N-acetylmuramoyl-L-alanine amidase 2 family.</text>
</comment>
<dbReference type="InterPro" id="IPR006619">
    <property type="entry name" value="PGRP_domain_met/bac"/>
</dbReference>
<dbReference type="PROSITE" id="PS51318">
    <property type="entry name" value="TAT"/>
    <property type="match status" value="1"/>
</dbReference>
<dbReference type="Pfam" id="PF01510">
    <property type="entry name" value="Amidase_2"/>
    <property type="match status" value="1"/>
</dbReference>
<comment type="caution">
    <text evidence="4">The sequence shown here is derived from an EMBL/GenBank/DDBJ whole genome shotgun (WGS) entry which is preliminary data.</text>
</comment>
<dbReference type="InterPro" id="IPR002502">
    <property type="entry name" value="Amidase_domain"/>
</dbReference>
<feature type="domain" description="N-acetylmuramoyl-L-alanine amidase" evidence="2">
    <location>
        <begin position="53"/>
        <end position="201"/>
    </location>
</feature>
<protein>
    <submittedName>
        <fullName evidence="4">Peptidoglycan recognition family protein</fullName>
    </submittedName>
</protein>
<name>A0ABV6MZK7_9PSEU</name>
<dbReference type="SMART" id="SM00644">
    <property type="entry name" value="Ami_2"/>
    <property type="match status" value="1"/>
</dbReference>
<dbReference type="RefSeq" id="WP_273944084.1">
    <property type="nucleotide sequence ID" value="NZ_CP097263.1"/>
</dbReference>
<feature type="domain" description="Peptidoglycan recognition protein family" evidence="3">
    <location>
        <begin position="41"/>
        <end position="195"/>
    </location>
</feature>
<dbReference type="EMBL" id="JBHLUD010000009">
    <property type="protein sequence ID" value="MFC0545642.1"/>
    <property type="molecule type" value="Genomic_DNA"/>
</dbReference>
<reference evidence="4 5" key="1">
    <citation type="submission" date="2024-09" db="EMBL/GenBank/DDBJ databases">
        <authorList>
            <person name="Sun Q."/>
            <person name="Mori K."/>
        </authorList>
    </citation>
    <scope>NUCLEOTIDE SEQUENCE [LARGE SCALE GENOMIC DNA]</scope>
    <source>
        <strain evidence="4 5">TBRC 1432</strain>
    </source>
</reference>
<accession>A0ABV6MZK7</accession>